<dbReference type="EMBL" id="BMJQ01000011">
    <property type="protein sequence ID" value="GGF31219.1"/>
    <property type="molecule type" value="Genomic_DNA"/>
</dbReference>
<evidence type="ECO:0000313" key="15">
    <source>
        <dbReference type="Proteomes" id="UP000646365"/>
    </source>
</evidence>
<protein>
    <recommendedName>
        <fullName evidence="5">Cysteine desulfurase</fullName>
        <ecNumber evidence="4">2.8.1.7</ecNumber>
    </recommendedName>
</protein>
<name>A0A8J3E5C7_9PROT</name>
<reference evidence="14" key="1">
    <citation type="journal article" date="2014" name="Int. J. Syst. Evol. Microbiol.">
        <title>Complete genome sequence of Corynebacterium casei LMG S-19264T (=DSM 44701T), isolated from a smear-ripened cheese.</title>
        <authorList>
            <consortium name="US DOE Joint Genome Institute (JGI-PGF)"/>
            <person name="Walter F."/>
            <person name="Albersmeier A."/>
            <person name="Kalinowski J."/>
            <person name="Ruckert C."/>
        </authorList>
    </citation>
    <scope>NUCLEOTIDE SEQUENCE</scope>
    <source>
        <strain evidence="14">CGMCC 1.15725</strain>
    </source>
</reference>
<dbReference type="PANTHER" id="PTHR11601">
    <property type="entry name" value="CYSTEINE DESULFURYLASE FAMILY MEMBER"/>
    <property type="match status" value="1"/>
</dbReference>
<accession>A0A8J3E5C7</accession>
<comment type="similarity">
    <text evidence="3">Belongs to the class-V pyridoxal-phosphate-dependent aminotransferase family. NifS/IscS subfamily.</text>
</comment>
<evidence type="ECO:0000256" key="3">
    <source>
        <dbReference type="ARBA" id="ARBA00006490"/>
    </source>
</evidence>
<dbReference type="GO" id="GO:0051536">
    <property type="term" value="F:iron-sulfur cluster binding"/>
    <property type="evidence" value="ECO:0007669"/>
    <property type="project" value="UniProtKB-KW"/>
</dbReference>
<dbReference type="PROSITE" id="PS00595">
    <property type="entry name" value="AA_TRANSFER_CLASS_5"/>
    <property type="match status" value="1"/>
</dbReference>
<dbReference type="InterPro" id="IPR015421">
    <property type="entry name" value="PyrdxlP-dep_Trfase_major"/>
</dbReference>
<evidence type="ECO:0000256" key="2">
    <source>
        <dbReference type="ARBA" id="ARBA00003120"/>
    </source>
</evidence>
<proteinExistence type="inferred from homology"/>
<dbReference type="GO" id="GO:0046872">
    <property type="term" value="F:metal ion binding"/>
    <property type="evidence" value="ECO:0007669"/>
    <property type="project" value="UniProtKB-KW"/>
</dbReference>
<dbReference type="Gene3D" id="3.40.640.10">
    <property type="entry name" value="Type I PLP-dependent aspartate aminotransferase-like (Major domain)"/>
    <property type="match status" value="1"/>
</dbReference>
<comment type="cofactor">
    <cofactor evidence="1 12">
        <name>pyridoxal 5'-phosphate</name>
        <dbReference type="ChEBI" id="CHEBI:597326"/>
    </cofactor>
</comment>
<dbReference type="SUPFAM" id="SSF53383">
    <property type="entry name" value="PLP-dependent transferases"/>
    <property type="match status" value="1"/>
</dbReference>
<evidence type="ECO:0000256" key="10">
    <source>
        <dbReference type="ARBA" id="ARBA00023014"/>
    </source>
</evidence>
<dbReference type="InterPro" id="IPR000192">
    <property type="entry name" value="Aminotrans_V_dom"/>
</dbReference>
<sequence>MTAPIYLDHHATTPLDPRVLDAMLPWFKEGFGNPHSVDHAYGWAAEEAVEAARRQVAALIGAEPREIVFTSGATEANNLALRGVAPGLAKAGRFGILASPLEHPCVNACLEALAADGFAVRFLPVGPAGVVDPAEVAARLGPDVGLVTVMAANHEIGTLQPIDEIGRLARAAGALFHVDAAQAAGKIPLSMREIDLMTLSAHKLYGPKGVGALAVRRAVRPRVRPLILGGGQEQGLRSGTVPAPLVVGLGAAAALAAAEMGAEAVRLVAHRDRLLAQLRTAGLPIRLHGDPARRLPGNINFRVEGLDADAIIARVRDRVAISTGAACASAERTPSTVLRAIGLDETAALGALRIGLGRSTGEPDVDAAAAALIEACRELCREMGA</sequence>
<evidence type="ECO:0000256" key="7">
    <source>
        <dbReference type="ARBA" id="ARBA00022723"/>
    </source>
</evidence>
<evidence type="ECO:0000259" key="13">
    <source>
        <dbReference type="Pfam" id="PF00266"/>
    </source>
</evidence>
<dbReference type="EC" id="2.8.1.7" evidence="4"/>
<evidence type="ECO:0000313" key="14">
    <source>
        <dbReference type="EMBL" id="GGF31219.1"/>
    </source>
</evidence>
<dbReference type="InterPro" id="IPR015424">
    <property type="entry name" value="PyrdxlP-dep_Trfase"/>
</dbReference>
<dbReference type="RefSeq" id="WP_189049356.1">
    <property type="nucleotide sequence ID" value="NZ_BMJQ01000011.1"/>
</dbReference>
<evidence type="ECO:0000256" key="1">
    <source>
        <dbReference type="ARBA" id="ARBA00001933"/>
    </source>
</evidence>
<dbReference type="InterPro" id="IPR015422">
    <property type="entry name" value="PyrdxlP-dep_Trfase_small"/>
</dbReference>
<keyword evidence="10" id="KW-0411">Iron-sulfur</keyword>
<evidence type="ECO:0000256" key="6">
    <source>
        <dbReference type="ARBA" id="ARBA00022679"/>
    </source>
</evidence>
<keyword evidence="8" id="KW-0663">Pyridoxal phosphate</keyword>
<keyword evidence="9" id="KW-0408">Iron</keyword>
<evidence type="ECO:0000256" key="8">
    <source>
        <dbReference type="ARBA" id="ARBA00022898"/>
    </source>
</evidence>
<feature type="domain" description="Aminotransferase class V" evidence="13">
    <location>
        <begin position="5"/>
        <end position="367"/>
    </location>
</feature>
<reference evidence="14" key="2">
    <citation type="submission" date="2020-09" db="EMBL/GenBank/DDBJ databases">
        <authorList>
            <person name="Sun Q."/>
            <person name="Zhou Y."/>
        </authorList>
    </citation>
    <scope>NUCLEOTIDE SEQUENCE</scope>
    <source>
        <strain evidence="14">CGMCC 1.15725</strain>
    </source>
</reference>
<dbReference type="PANTHER" id="PTHR11601:SF34">
    <property type="entry name" value="CYSTEINE DESULFURASE"/>
    <property type="match status" value="1"/>
</dbReference>
<dbReference type="InterPro" id="IPR016454">
    <property type="entry name" value="Cysteine_dSase"/>
</dbReference>
<keyword evidence="15" id="KW-1185">Reference proteome</keyword>
<evidence type="ECO:0000256" key="11">
    <source>
        <dbReference type="ARBA" id="ARBA00050776"/>
    </source>
</evidence>
<comment type="caution">
    <text evidence="14">The sequence shown here is derived from an EMBL/GenBank/DDBJ whole genome shotgun (WGS) entry which is preliminary data.</text>
</comment>
<comment type="catalytic activity">
    <reaction evidence="11">
        <text>(sulfur carrier)-H + L-cysteine = (sulfur carrier)-SH + L-alanine</text>
        <dbReference type="Rhea" id="RHEA:43892"/>
        <dbReference type="Rhea" id="RHEA-COMP:14737"/>
        <dbReference type="Rhea" id="RHEA-COMP:14739"/>
        <dbReference type="ChEBI" id="CHEBI:29917"/>
        <dbReference type="ChEBI" id="CHEBI:35235"/>
        <dbReference type="ChEBI" id="CHEBI:57972"/>
        <dbReference type="ChEBI" id="CHEBI:64428"/>
        <dbReference type="EC" id="2.8.1.7"/>
    </reaction>
</comment>
<dbReference type="GO" id="GO:0031071">
    <property type="term" value="F:cysteine desulfurase activity"/>
    <property type="evidence" value="ECO:0007669"/>
    <property type="project" value="UniProtKB-EC"/>
</dbReference>
<dbReference type="Proteomes" id="UP000646365">
    <property type="component" value="Unassembled WGS sequence"/>
</dbReference>
<dbReference type="Gene3D" id="3.90.1150.10">
    <property type="entry name" value="Aspartate Aminotransferase, domain 1"/>
    <property type="match status" value="1"/>
</dbReference>
<evidence type="ECO:0000256" key="12">
    <source>
        <dbReference type="RuleBase" id="RU004504"/>
    </source>
</evidence>
<gene>
    <name evidence="14" type="primary">iscS</name>
    <name evidence="14" type="ORF">GCM10011611_41690</name>
</gene>
<evidence type="ECO:0000256" key="9">
    <source>
        <dbReference type="ARBA" id="ARBA00023004"/>
    </source>
</evidence>
<dbReference type="AlphaFoldDB" id="A0A8J3E5C7"/>
<keyword evidence="7" id="KW-0479">Metal-binding</keyword>
<dbReference type="Pfam" id="PF00266">
    <property type="entry name" value="Aminotran_5"/>
    <property type="match status" value="1"/>
</dbReference>
<evidence type="ECO:0000256" key="5">
    <source>
        <dbReference type="ARBA" id="ARBA00013558"/>
    </source>
</evidence>
<evidence type="ECO:0000256" key="4">
    <source>
        <dbReference type="ARBA" id="ARBA00012239"/>
    </source>
</evidence>
<organism evidence="14 15">
    <name type="scientific">Aliidongia dinghuensis</name>
    <dbReference type="NCBI Taxonomy" id="1867774"/>
    <lineage>
        <taxon>Bacteria</taxon>
        <taxon>Pseudomonadati</taxon>
        <taxon>Pseudomonadota</taxon>
        <taxon>Alphaproteobacteria</taxon>
        <taxon>Rhodospirillales</taxon>
        <taxon>Dongiaceae</taxon>
        <taxon>Aliidongia</taxon>
    </lineage>
</organism>
<dbReference type="InterPro" id="IPR020578">
    <property type="entry name" value="Aminotrans_V_PyrdxlP_BS"/>
</dbReference>
<comment type="function">
    <text evidence="2">Catalyzes the removal of elemental sulfur atoms from cysteine to produce alanine. Seems to participate in the biosynthesis of the nitrogenase metalloclusters by providing the inorganic sulfur required for the Fe-S core formation.</text>
</comment>
<keyword evidence="6" id="KW-0808">Transferase</keyword>
<dbReference type="PIRSF" id="PIRSF005572">
    <property type="entry name" value="NifS"/>
    <property type="match status" value="1"/>
</dbReference>